<feature type="domain" description="LSO1/LSO2" evidence="5">
    <location>
        <begin position="11"/>
        <end position="78"/>
    </location>
</feature>
<gene>
    <name evidence="6" type="ORF">QBC33DRAFT_559598</name>
</gene>
<evidence type="ECO:0000313" key="7">
    <source>
        <dbReference type="Proteomes" id="UP001244011"/>
    </source>
</evidence>
<evidence type="ECO:0000256" key="2">
    <source>
        <dbReference type="ARBA" id="ARBA00023054"/>
    </source>
</evidence>
<dbReference type="GO" id="GO:0005634">
    <property type="term" value="C:nucleus"/>
    <property type="evidence" value="ECO:0007669"/>
    <property type="project" value="TreeGrafter"/>
</dbReference>
<keyword evidence="2" id="KW-0175">Coiled coil</keyword>
<feature type="compositionally biased region" description="Basic and acidic residues" evidence="3">
    <location>
        <begin position="51"/>
        <end position="73"/>
    </location>
</feature>
<evidence type="ECO:0000259" key="4">
    <source>
        <dbReference type="Pfam" id="PF06244"/>
    </source>
</evidence>
<dbReference type="Proteomes" id="UP001244011">
    <property type="component" value="Unassembled WGS sequence"/>
</dbReference>
<evidence type="ECO:0000259" key="5">
    <source>
        <dbReference type="Pfam" id="PF22048"/>
    </source>
</evidence>
<dbReference type="GO" id="GO:0003713">
    <property type="term" value="F:transcription coactivator activity"/>
    <property type="evidence" value="ECO:0007669"/>
    <property type="project" value="TreeGrafter"/>
</dbReference>
<name>A0AAJ0FLN7_9PEZI</name>
<protein>
    <recommendedName>
        <fullName evidence="8">DUF1014 domain protein</fullName>
    </recommendedName>
</protein>
<accession>A0AAJ0FLN7</accession>
<reference evidence="6" key="1">
    <citation type="submission" date="2023-06" db="EMBL/GenBank/DDBJ databases">
        <title>Genome-scale phylogeny and comparative genomics of the fungal order Sordariales.</title>
        <authorList>
            <consortium name="Lawrence Berkeley National Laboratory"/>
            <person name="Hensen N."/>
            <person name="Bonometti L."/>
            <person name="Westerberg I."/>
            <person name="Brannstrom I.O."/>
            <person name="Guillou S."/>
            <person name="Cros-Aarteil S."/>
            <person name="Calhoun S."/>
            <person name="Haridas S."/>
            <person name="Kuo A."/>
            <person name="Mondo S."/>
            <person name="Pangilinan J."/>
            <person name="Riley R."/>
            <person name="Labutti K."/>
            <person name="Andreopoulos B."/>
            <person name="Lipzen A."/>
            <person name="Chen C."/>
            <person name="Yanf M."/>
            <person name="Daum C."/>
            <person name="Ng V."/>
            <person name="Clum A."/>
            <person name="Steindorff A."/>
            <person name="Ohm R."/>
            <person name="Martin F."/>
            <person name="Silar P."/>
            <person name="Natvig D."/>
            <person name="Lalanne C."/>
            <person name="Gautier V."/>
            <person name="Ament-Velasquez S.L."/>
            <person name="Kruys A."/>
            <person name="Hutchinson M.I."/>
            <person name="Powell A.J."/>
            <person name="Barry K."/>
            <person name="Miller A.N."/>
            <person name="Grigoriev I.V."/>
            <person name="Debuchy R."/>
            <person name="Gladieux P."/>
            <person name="Thoren M.H."/>
            <person name="Johannesson H."/>
        </authorList>
    </citation>
    <scope>NUCLEOTIDE SEQUENCE</scope>
    <source>
        <strain evidence="6">8032-3</strain>
    </source>
</reference>
<evidence type="ECO:0008006" key="8">
    <source>
        <dbReference type="Google" id="ProtNLM"/>
    </source>
</evidence>
<dbReference type="Pfam" id="PF06244">
    <property type="entry name" value="Ccdc124"/>
    <property type="match status" value="1"/>
</dbReference>
<proteinExistence type="inferred from homology"/>
<dbReference type="GO" id="GO:0006366">
    <property type="term" value="P:transcription by RNA polymerase II"/>
    <property type="evidence" value="ECO:0007669"/>
    <property type="project" value="TreeGrafter"/>
</dbReference>
<comment type="caution">
    <text evidence="6">The sequence shown here is derived from an EMBL/GenBank/DDBJ whole genome shotgun (WGS) entry which is preliminary data.</text>
</comment>
<feature type="compositionally biased region" description="Basic and acidic residues" evidence="3">
    <location>
        <begin position="201"/>
        <end position="225"/>
    </location>
</feature>
<feature type="compositionally biased region" description="Basic and acidic residues" evidence="3">
    <location>
        <begin position="10"/>
        <end position="22"/>
    </location>
</feature>
<feature type="region of interest" description="Disordered" evidence="3">
    <location>
        <begin position="1"/>
        <end position="97"/>
    </location>
</feature>
<organism evidence="6 7">
    <name type="scientific">Phialemonium atrogriseum</name>
    <dbReference type="NCBI Taxonomy" id="1093897"/>
    <lineage>
        <taxon>Eukaryota</taxon>
        <taxon>Fungi</taxon>
        <taxon>Dikarya</taxon>
        <taxon>Ascomycota</taxon>
        <taxon>Pezizomycotina</taxon>
        <taxon>Sordariomycetes</taxon>
        <taxon>Sordariomycetidae</taxon>
        <taxon>Cephalothecales</taxon>
        <taxon>Cephalothecaceae</taxon>
        <taxon>Phialemonium</taxon>
    </lineage>
</organism>
<feature type="domain" description="Coiled-coil" evidence="4">
    <location>
        <begin position="115"/>
        <end position="195"/>
    </location>
</feature>
<dbReference type="Pfam" id="PF22048">
    <property type="entry name" value="LSO1_2-like"/>
    <property type="match status" value="1"/>
</dbReference>
<dbReference type="PANTHER" id="PTHR21680">
    <property type="entry name" value="COILED-COIL DOMAIN-CONTAINING PROTEIN 124"/>
    <property type="match status" value="1"/>
</dbReference>
<dbReference type="InterPro" id="IPR010422">
    <property type="entry name" value="Ccdc124/Oxs1"/>
</dbReference>
<evidence type="ECO:0000313" key="6">
    <source>
        <dbReference type="EMBL" id="KAK1766874.1"/>
    </source>
</evidence>
<sequence length="225" mass="24818">MGKTKGSFLDSKKEAGMARKAESAAQKAAAEDAKMRQDEESKWQKGTKNNARKEAEASKKADQARKKAERDALLAEEETSLRGARTQAKNSKTAVKKTRALDLSQLGGDDDQPLGSLNASGIDNALDALSLTASSGDAKIDKHPERRFKAAYAQFEERRLGEMQADGTGDGLRLNQKKEKIKKEFERSPENPFNQVSARYDASKDELAEIREQEKSKIETRLGSK</sequence>
<dbReference type="AlphaFoldDB" id="A0AAJ0FLN7"/>
<feature type="compositionally biased region" description="Basic and acidic residues" evidence="3">
    <location>
        <begin position="29"/>
        <end position="43"/>
    </location>
</feature>
<dbReference type="GeneID" id="85313173"/>
<evidence type="ECO:0000256" key="1">
    <source>
        <dbReference type="ARBA" id="ARBA00008296"/>
    </source>
</evidence>
<feature type="compositionally biased region" description="Basic and acidic residues" evidence="3">
    <location>
        <begin position="176"/>
        <end position="189"/>
    </location>
</feature>
<comment type="similarity">
    <text evidence="1">Belongs to the CCDC124 family.</text>
</comment>
<evidence type="ECO:0000256" key="3">
    <source>
        <dbReference type="SAM" id="MobiDB-lite"/>
    </source>
</evidence>
<dbReference type="InterPro" id="IPR054414">
    <property type="entry name" value="Ccdc124/Oxs1_C"/>
</dbReference>
<dbReference type="EMBL" id="MU839010">
    <property type="protein sequence ID" value="KAK1766874.1"/>
    <property type="molecule type" value="Genomic_DNA"/>
</dbReference>
<dbReference type="PANTHER" id="PTHR21680:SF0">
    <property type="entry name" value="COILED-COIL DOMAIN-CONTAINING PROTEIN 124"/>
    <property type="match status" value="1"/>
</dbReference>
<dbReference type="InterPro" id="IPR054413">
    <property type="entry name" value="LSO1/2"/>
</dbReference>
<dbReference type="RefSeq" id="XP_060283087.1">
    <property type="nucleotide sequence ID" value="XM_060429986.1"/>
</dbReference>
<feature type="region of interest" description="Disordered" evidence="3">
    <location>
        <begin position="160"/>
        <end position="225"/>
    </location>
</feature>
<keyword evidence="7" id="KW-1185">Reference proteome</keyword>